<organism evidence="4 5">
    <name type="scientific">Steroidobacter agaridevorans</name>
    <dbReference type="NCBI Taxonomy" id="2695856"/>
    <lineage>
        <taxon>Bacteria</taxon>
        <taxon>Pseudomonadati</taxon>
        <taxon>Pseudomonadota</taxon>
        <taxon>Gammaproteobacteria</taxon>
        <taxon>Steroidobacterales</taxon>
        <taxon>Steroidobacteraceae</taxon>
        <taxon>Steroidobacter</taxon>
    </lineage>
</organism>
<dbReference type="AlphaFoldDB" id="A0A829YDV0"/>
<dbReference type="EMBL" id="BLJN01000003">
    <property type="protein sequence ID" value="GFE80991.1"/>
    <property type="molecule type" value="Genomic_DNA"/>
</dbReference>
<dbReference type="InterPro" id="IPR000667">
    <property type="entry name" value="Peptidase_S13"/>
</dbReference>
<dbReference type="PRINTS" id="PR00922">
    <property type="entry name" value="DADACBPTASE3"/>
</dbReference>
<keyword evidence="3" id="KW-0732">Signal</keyword>
<comment type="caution">
    <text evidence="4">The sequence shown here is derived from an EMBL/GenBank/DDBJ whole genome shotgun (WGS) entry which is preliminary data.</text>
</comment>
<reference evidence="5" key="1">
    <citation type="submission" date="2020-01" db="EMBL/GenBank/DDBJ databases">
        <title>'Steroidobacter agaridevorans' sp. nov., agar-degrading bacteria isolated from rhizosphere soils.</title>
        <authorList>
            <person name="Ikenaga M."/>
            <person name="Kataoka M."/>
            <person name="Murouchi A."/>
            <person name="Katsuragi S."/>
            <person name="Sakai M."/>
        </authorList>
    </citation>
    <scope>NUCLEOTIDE SEQUENCE [LARGE SCALE GENOMIC DNA]</scope>
    <source>
        <strain evidence="5">YU21-B</strain>
    </source>
</reference>
<keyword evidence="2" id="KW-0378">Hydrolase</keyword>
<accession>A0A829YDV0</accession>
<keyword evidence="4" id="KW-0121">Carboxypeptidase</keyword>
<dbReference type="InterPro" id="IPR012338">
    <property type="entry name" value="Beta-lactam/transpept-like"/>
</dbReference>
<dbReference type="NCBIfam" id="TIGR00666">
    <property type="entry name" value="PBP4"/>
    <property type="match status" value="1"/>
</dbReference>
<feature type="chain" id="PRO_5032640513" evidence="3">
    <location>
        <begin position="23"/>
        <end position="475"/>
    </location>
</feature>
<dbReference type="Proteomes" id="UP000445000">
    <property type="component" value="Unassembled WGS sequence"/>
</dbReference>
<name>A0A829YDV0_9GAMM</name>
<evidence type="ECO:0000313" key="5">
    <source>
        <dbReference type="Proteomes" id="UP000445000"/>
    </source>
</evidence>
<comment type="similarity">
    <text evidence="1">Belongs to the peptidase S13 family.</text>
</comment>
<dbReference type="GO" id="GO:0004185">
    <property type="term" value="F:serine-type carboxypeptidase activity"/>
    <property type="evidence" value="ECO:0007669"/>
    <property type="project" value="InterPro"/>
</dbReference>
<dbReference type="GO" id="GO:0000270">
    <property type="term" value="P:peptidoglycan metabolic process"/>
    <property type="evidence" value="ECO:0007669"/>
    <property type="project" value="TreeGrafter"/>
</dbReference>
<protein>
    <submittedName>
        <fullName evidence="4">D-alanyl-D-alanine carboxypeptidase</fullName>
    </submittedName>
</protein>
<feature type="signal peptide" evidence="3">
    <location>
        <begin position="1"/>
        <end position="22"/>
    </location>
</feature>
<sequence>MLKPSIALVALVAVAFHPLALARDSQLPPAVLRVMNRVGIPAKNVSIYVRDANTNAVVLEVNDNQPRSPASVIKVLTTYVALDSLGPGYTWKTRAYTTGTLANGVLNGDLFVAGGGDPYMTSEHWWRFVQSLREAGLAKITGDFVIDHSYFAPAEGNRADFDSQPFRSYNVLPDALMVNFQTSRFTLIASEQRGRPLILVNPLPYNLDVQNRVRLTGGKCFTSGITFTTPDPIDNPNTVVVGGVLPASCGSFSIGRAIMTAPDYAYGTFRTLWNQSGGAMDGGMRLETLPANAKPLHEHDSMSLAEVIRLVNKYSNNVMARHLMLTLGAEKYGPPATVERGRDAIRLWLQNRGIAMPGFVIDNGSGLSRAERVTARGLGEMLDMAWHSPFMPEFAASLPLSATDGTLRNRFNSPGMQGRIRLKTGHLDNVSALAGFVNAASGKTYVVVIIVNSPGAQGGSGEAVHAELIRWVFGQ</sequence>
<dbReference type="Pfam" id="PF02113">
    <property type="entry name" value="Peptidase_S13"/>
    <property type="match status" value="1"/>
</dbReference>
<dbReference type="PANTHER" id="PTHR30023:SF0">
    <property type="entry name" value="PENICILLIN-SENSITIVE CARBOXYPEPTIDASE A"/>
    <property type="match status" value="1"/>
</dbReference>
<evidence type="ECO:0000256" key="3">
    <source>
        <dbReference type="SAM" id="SignalP"/>
    </source>
</evidence>
<proteinExistence type="inferred from homology"/>
<dbReference type="PANTHER" id="PTHR30023">
    <property type="entry name" value="D-ALANYL-D-ALANINE CARBOXYPEPTIDASE"/>
    <property type="match status" value="1"/>
</dbReference>
<keyword evidence="4" id="KW-0645">Protease</keyword>
<evidence type="ECO:0000313" key="4">
    <source>
        <dbReference type="EMBL" id="GFE80991.1"/>
    </source>
</evidence>
<dbReference type="GO" id="GO:0006508">
    <property type="term" value="P:proteolysis"/>
    <property type="evidence" value="ECO:0007669"/>
    <property type="project" value="InterPro"/>
</dbReference>
<keyword evidence="5" id="KW-1185">Reference proteome</keyword>
<dbReference type="RefSeq" id="WP_161812697.1">
    <property type="nucleotide sequence ID" value="NZ_BLJN01000003.1"/>
</dbReference>
<evidence type="ECO:0000256" key="1">
    <source>
        <dbReference type="ARBA" id="ARBA00006096"/>
    </source>
</evidence>
<dbReference type="Gene3D" id="3.40.710.10">
    <property type="entry name" value="DD-peptidase/beta-lactamase superfamily"/>
    <property type="match status" value="2"/>
</dbReference>
<evidence type="ECO:0000256" key="2">
    <source>
        <dbReference type="ARBA" id="ARBA00022801"/>
    </source>
</evidence>
<dbReference type="Gene3D" id="3.50.80.20">
    <property type="entry name" value="D-Ala-D-Ala carboxypeptidase C, peptidase S13"/>
    <property type="match status" value="1"/>
</dbReference>
<gene>
    <name evidence="4" type="ORF">GCM10011487_29910</name>
</gene>
<dbReference type="SUPFAM" id="SSF56601">
    <property type="entry name" value="beta-lactamase/transpeptidase-like"/>
    <property type="match status" value="1"/>
</dbReference>